<keyword evidence="1" id="KW-0805">Transcription regulation</keyword>
<evidence type="ECO:0000256" key="2">
    <source>
        <dbReference type="ARBA" id="ARBA00023163"/>
    </source>
</evidence>
<evidence type="ECO:0000256" key="1">
    <source>
        <dbReference type="ARBA" id="ARBA00023015"/>
    </source>
</evidence>
<dbReference type="PANTHER" id="PTHR30185:SF18">
    <property type="entry name" value="TRANSCRIPTIONAL REGULATOR MTLR"/>
    <property type="match status" value="1"/>
</dbReference>
<organism evidence="4 5">
    <name type="scientific">Vagococcus entomophilus</name>
    <dbReference type="NCBI Taxonomy" id="1160095"/>
    <lineage>
        <taxon>Bacteria</taxon>
        <taxon>Bacillati</taxon>
        <taxon>Bacillota</taxon>
        <taxon>Bacilli</taxon>
        <taxon>Lactobacillales</taxon>
        <taxon>Enterococcaceae</taxon>
        <taxon>Vagococcus</taxon>
    </lineage>
</organism>
<dbReference type="RefSeq" id="WP_126823971.1">
    <property type="nucleotide sequence ID" value="NZ_JBHLWU010000002.1"/>
</dbReference>
<dbReference type="InterPro" id="IPR050661">
    <property type="entry name" value="BglG_antiterminators"/>
</dbReference>
<dbReference type="InterPro" id="IPR007737">
    <property type="entry name" value="Mga_HTH"/>
</dbReference>
<dbReference type="Proteomes" id="UP000288669">
    <property type="component" value="Unassembled WGS sequence"/>
</dbReference>
<sequence>MELLLEKQLNRQLTLLQLIHIKEYKPKTIAHMLNISEKTVLSDIADFNESYSASSIHMNNDKNLSLHIHDNHTVESAVEEILQSSFSLYLLKLVLTKEPTLKQTCQLTFFSEPTVRRTILKINKWFVYKKYQMKITIEDRLKVVGDENLIQEFLCILLTELYGKEDFKNFSLIYSTCFDLYCYYKKQTHIDLQEIDFIEFSLRFVSLVIRIGLKKKLELTKEFSQLTSEKKLLFNQLSDFLYSKNIFRIFLEKEFNFQFKPENIFSLFIEIDRFYFPKKNQETSSNQLLIEDIIQVTSQAIPLKEEEITLIRTNLNETLLVEKKISYICVDFTHIYYKHLTNLYPQLPKLLEFLLPCLPKNLNKKQHWHYQISITLINYSQVLQEKLLPRFPNKKILILCEKNQFNFLTAQIKYNIPEINEVIICTHHKLKLEYQFINQFNLILLDIPLQDSNITAPTLLLSNFTSENFWRSIKENLG</sequence>
<dbReference type="EMBL" id="NGJZ01000002">
    <property type="protein sequence ID" value="RSU06896.1"/>
    <property type="molecule type" value="Genomic_DNA"/>
</dbReference>
<proteinExistence type="predicted"/>
<feature type="domain" description="Mga helix-turn-helix" evidence="3">
    <location>
        <begin position="71"/>
        <end position="153"/>
    </location>
</feature>
<accession>A0A430AG62</accession>
<keyword evidence="2" id="KW-0804">Transcription</keyword>
<keyword evidence="5" id="KW-1185">Reference proteome</keyword>
<evidence type="ECO:0000313" key="4">
    <source>
        <dbReference type="EMBL" id="RSU06896.1"/>
    </source>
</evidence>
<evidence type="ECO:0000259" key="3">
    <source>
        <dbReference type="Pfam" id="PF05043"/>
    </source>
</evidence>
<name>A0A430AG62_9ENTE</name>
<protein>
    <recommendedName>
        <fullName evidence="3">Mga helix-turn-helix domain-containing protein</fullName>
    </recommendedName>
</protein>
<reference evidence="4 5" key="1">
    <citation type="submission" date="2017-05" db="EMBL/GenBank/DDBJ databases">
        <title>Vagococcus spp. assemblies.</title>
        <authorList>
            <person name="Gulvik C.A."/>
        </authorList>
    </citation>
    <scope>NUCLEOTIDE SEQUENCE [LARGE SCALE GENOMIC DNA]</scope>
    <source>
        <strain evidence="4 5">DSM 24756</strain>
    </source>
</reference>
<evidence type="ECO:0000313" key="5">
    <source>
        <dbReference type="Proteomes" id="UP000288669"/>
    </source>
</evidence>
<dbReference type="AlphaFoldDB" id="A0A430AG62"/>
<gene>
    <name evidence="4" type="ORF">CBF30_06445</name>
</gene>
<dbReference type="Pfam" id="PF05043">
    <property type="entry name" value="Mga"/>
    <property type="match status" value="1"/>
</dbReference>
<comment type="caution">
    <text evidence="4">The sequence shown here is derived from an EMBL/GenBank/DDBJ whole genome shotgun (WGS) entry which is preliminary data.</text>
</comment>
<dbReference type="PANTHER" id="PTHR30185">
    <property type="entry name" value="CRYPTIC BETA-GLUCOSIDE BGL OPERON ANTITERMINATOR"/>
    <property type="match status" value="1"/>
</dbReference>